<dbReference type="Proteomes" id="UP001304650">
    <property type="component" value="Chromosome"/>
</dbReference>
<name>A0AA96RJ55_9BACL</name>
<evidence type="ECO:0000256" key="2">
    <source>
        <dbReference type="ARBA" id="ARBA00022801"/>
    </source>
</evidence>
<comment type="similarity">
    <text evidence="1 5">Belongs to the metallo-dependent hydrolases superfamily. CpsB/CapC family.</text>
</comment>
<dbReference type="PANTHER" id="PTHR39181">
    <property type="entry name" value="TYROSINE-PROTEIN PHOSPHATASE YWQE"/>
    <property type="match status" value="1"/>
</dbReference>
<accession>A0AA96RJ55</accession>
<sequence length="256" mass="29323">MIDIHSHILPDLDDGATDLDHAIQMARQAAQQGITAVIATPHHRNGRYMNEASFVSEQVQRFQEELIERQIPLRVHAGQEVRVYRELIEDIEMKRTSTLNGSRYLLLEFPSDRISAGIEELLHELLLMDIVPIITHPERNREIVENPKKLLELVQLGALTQVTAHALLGDFGRSIQSFSLELCRNHLTHFIASDAHNTAKRGFALAQAYEVVRKELGPDYVSTFQNNANRIIHNLSIETLPPVWPKSKWFQFWKSK</sequence>
<reference evidence="6" key="1">
    <citation type="submission" date="2022-02" db="EMBL/GenBank/DDBJ databases">
        <title>Paenibacillus sp. MBLB1832 Whole Genome Shotgun Sequencing.</title>
        <authorList>
            <person name="Hwang C.Y."/>
            <person name="Cho E.-S."/>
            <person name="Seo M.-J."/>
        </authorList>
    </citation>
    <scope>NUCLEOTIDE SEQUENCE</scope>
    <source>
        <strain evidence="6">MBLB1832</strain>
    </source>
</reference>
<dbReference type="RefSeq" id="WP_314797890.1">
    <property type="nucleotide sequence ID" value="NZ_CP130319.1"/>
</dbReference>
<organism evidence="6 7">
    <name type="scientific">Paenibacillus roseopurpureus</name>
    <dbReference type="NCBI Taxonomy" id="2918901"/>
    <lineage>
        <taxon>Bacteria</taxon>
        <taxon>Bacillati</taxon>
        <taxon>Bacillota</taxon>
        <taxon>Bacilli</taxon>
        <taxon>Bacillales</taxon>
        <taxon>Paenibacillaceae</taxon>
        <taxon>Paenibacillus</taxon>
    </lineage>
</organism>
<dbReference type="Gene3D" id="3.20.20.140">
    <property type="entry name" value="Metal-dependent hydrolases"/>
    <property type="match status" value="1"/>
</dbReference>
<dbReference type="InterPro" id="IPR016667">
    <property type="entry name" value="Caps_polysacc_synth_CpsB/CapC"/>
</dbReference>
<evidence type="ECO:0000256" key="4">
    <source>
        <dbReference type="ARBA" id="ARBA00051722"/>
    </source>
</evidence>
<keyword evidence="2 5" id="KW-0378">Hydrolase</keyword>
<dbReference type="InterPro" id="IPR016195">
    <property type="entry name" value="Pol/histidinol_Pase-like"/>
</dbReference>
<dbReference type="EC" id="3.1.3.48" evidence="5"/>
<dbReference type="AlphaFoldDB" id="A0AA96RJ55"/>
<protein>
    <recommendedName>
        <fullName evidence="5">Tyrosine-protein phosphatase</fullName>
        <ecNumber evidence="5">3.1.3.48</ecNumber>
    </recommendedName>
</protein>
<dbReference type="SUPFAM" id="SSF89550">
    <property type="entry name" value="PHP domain-like"/>
    <property type="match status" value="1"/>
</dbReference>
<dbReference type="PIRSF" id="PIRSF016557">
    <property type="entry name" value="Caps_synth_CpsB"/>
    <property type="match status" value="1"/>
</dbReference>
<comment type="catalytic activity">
    <reaction evidence="4 5">
        <text>O-phospho-L-tyrosyl-[protein] + H2O = L-tyrosyl-[protein] + phosphate</text>
        <dbReference type="Rhea" id="RHEA:10684"/>
        <dbReference type="Rhea" id="RHEA-COMP:10136"/>
        <dbReference type="Rhea" id="RHEA-COMP:20101"/>
        <dbReference type="ChEBI" id="CHEBI:15377"/>
        <dbReference type="ChEBI" id="CHEBI:43474"/>
        <dbReference type="ChEBI" id="CHEBI:46858"/>
        <dbReference type="ChEBI" id="CHEBI:61978"/>
        <dbReference type="EC" id="3.1.3.48"/>
    </reaction>
</comment>
<gene>
    <name evidence="6" type="ORF">MJB10_20785</name>
</gene>
<dbReference type="GO" id="GO:0030145">
    <property type="term" value="F:manganese ion binding"/>
    <property type="evidence" value="ECO:0007669"/>
    <property type="project" value="UniProtKB-UniRule"/>
</dbReference>
<dbReference type="Pfam" id="PF19567">
    <property type="entry name" value="CpsB_CapC"/>
    <property type="match status" value="1"/>
</dbReference>
<keyword evidence="7" id="KW-1185">Reference proteome</keyword>
<evidence type="ECO:0000313" key="6">
    <source>
        <dbReference type="EMBL" id="WNR43520.1"/>
    </source>
</evidence>
<proteinExistence type="inferred from homology"/>
<dbReference type="GO" id="GO:0004725">
    <property type="term" value="F:protein tyrosine phosphatase activity"/>
    <property type="evidence" value="ECO:0007669"/>
    <property type="project" value="UniProtKB-UniRule"/>
</dbReference>
<dbReference type="KEGG" id="proo:MJB10_20785"/>
<dbReference type="EMBL" id="CP130319">
    <property type="protein sequence ID" value="WNR43520.1"/>
    <property type="molecule type" value="Genomic_DNA"/>
</dbReference>
<evidence type="ECO:0000256" key="3">
    <source>
        <dbReference type="ARBA" id="ARBA00022912"/>
    </source>
</evidence>
<evidence type="ECO:0000313" key="7">
    <source>
        <dbReference type="Proteomes" id="UP001304650"/>
    </source>
</evidence>
<evidence type="ECO:0000256" key="5">
    <source>
        <dbReference type="PIRNR" id="PIRNR016557"/>
    </source>
</evidence>
<dbReference type="PANTHER" id="PTHR39181:SF1">
    <property type="entry name" value="TYROSINE-PROTEIN PHOSPHATASE YWQE"/>
    <property type="match status" value="1"/>
</dbReference>
<evidence type="ECO:0000256" key="1">
    <source>
        <dbReference type="ARBA" id="ARBA00005750"/>
    </source>
</evidence>
<keyword evidence="3 5" id="KW-0904">Protein phosphatase</keyword>